<feature type="compositionally biased region" description="Pro residues" evidence="1">
    <location>
        <begin position="1"/>
        <end position="16"/>
    </location>
</feature>
<dbReference type="Gene3D" id="3.30.160.60">
    <property type="entry name" value="Classic Zinc Finger"/>
    <property type="match status" value="3"/>
</dbReference>
<feature type="domain" description="DZF" evidence="2">
    <location>
        <begin position="566"/>
        <end position="936"/>
    </location>
</feature>
<dbReference type="Pfam" id="PF20965">
    <property type="entry name" value="DZF_C"/>
    <property type="match status" value="1"/>
</dbReference>
<dbReference type="PANTHER" id="PTHR45762:SF2">
    <property type="entry name" value="ZINC FINGER RNA-BINDING PROTEIN 2"/>
    <property type="match status" value="1"/>
</dbReference>
<dbReference type="FunFam" id="3.30.160.60:FF:000210">
    <property type="entry name" value="Zinc finger RNA-binding protein 2"/>
    <property type="match status" value="1"/>
</dbReference>
<proteinExistence type="predicted"/>
<dbReference type="PROSITE" id="PS00028">
    <property type="entry name" value="ZINC_FINGER_C2H2_1"/>
    <property type="match status" value="1"/>
</dbReference>
<dbReference type="PANTHER" id="PTHR45762">
    <property type="entry name" value="ZINC FINGER RNA-BINDING PROTEIN"/>
    <property type="match status" value="1"/>
</dbReference>
<dbReference type="Pfam" id="PF07528">
    <property type="entry name" value="DZF_N"/>
    <property type="match status" value="1"/>
</dbReference>
<dbReference type="GeneTree" id="ENSGT00940000162148"/>
<reference evidence="3 4" key="1">
    <citation type="journal article" date="2019" name="Proc. Natl. Acad. Sci. U.S.A.">
        <title>Regulatory changes in pterin and carotenoid genes underlie balanced color polymorphisms in the wall lizard.</title>
        <authorList>
            <person name="Andrade P."/>
            <person name="Pinho C."/>
            <person name="Perez I de Lanuza G."/>
            <person name="Afonso S."/>
            <person name="Brejcha J."/>
            <person name="Rubin C.J."/>
            <person name="Wallerman O."/>
            <person name="Pereira P."/>
            <person name="Sabatino S.J."/>
            <person name="Bellati A."/>
            <person name="Pellitteri-Rosa D."/>
            <person name="Bosakova Z."/>
            <person name="Bunikis I."/>
            <person name="Carretero M.A."/>
            <person name="Feiner N."/>
            <person name="Marsik P."/>
            <person name="Pauperio F."/>
            <person name="Salvi D."/>
            <person name="Soler L."/>
            <person name="While G.M."/>
            <person name="Uller T."/>
            <person name="Font E."/>
            <person name="Andersson L."/>
            <person name="Carneiro M."/>
        </authorList>
    </citation>
    <scope>NUCLEOTIDE SEQUENCE</scope>
</reference>
<gene>
    <name evidence="3" type="primary">ZFR2</name>
</gene>
<feature type="compositionally biased region" description="Basic and acidic residues" evidence="1">
    <location>
        <begin position="922"/>
        <end position="931"/>
    </location>
</feature>
<protein>
    <submittedName>
        <fullName evidence="3">Zinc finger RNA binding protein 2</fullName>
    </submittedName>
</protein>
<dbReference type="Pfam" id="PF12874">
    <property type="entry name" value="zf-met"/>
    <property type="match status" value="3"/>
</dbReference>
<dbReference type="SUPFAM" id="SSF57667">
    <property type="entry name" value="beta-beta-alpha zinc fingers"/>
    <property type="match status" value="3"/>
</dbReference>
<evidence type="ECO:0000313" key="3">
    <source>
        <dbReference type="Ensembl" id="ENSPMRP00000035498.1"/>
    </source>
</evidence>
<dbReference type="GO" id="GO:0003725">
    <property type="term" value="F:double-stranded RNA binding"/>
    <property type="evidence" value="ECO:0007669"/>
    <property type="project" value="TreeGrafter"/>
</dbReference>
<reference evidence="3" key="2">
    <citation type="submission" date="2025-08" db="UniProtKB">
        <authorList>
            <consortium name="Ensembl"/>
        </authorList>
    </citation>
    <scope>IDENTIFICATION</scope>
</reference>
<accession>A0A670KDN5</accession>
<keyword evidence="4" id="KW-1185">Reference proteome</keyword>
<evidence type="ECO:0000259" key="2">
    <source>
        <dbReference type="PROSITE" id="PS51703"/>
    </source>
</evidence>
<dbReference type="GO" id="GO:0008270">
    <property type="term" value="F:zinc ion binding"/>
    <property type="evidence" value="ECO:0007669"/>
    <property type="project" value="InterPro"/>
</dbReference>
<dbReference type="GO" id="GO:0071011">
    <property type="term" value="C:precatalytic spliceosome"/>
    <property type="evidence" value="ECO:0007669"/>
    <property type="project" value="TreeGrafter"/>
</dbReference>
<dbReference type="AlphaFoldDB" id="A0A670KDN5"/>
<organism evidence="3 4">
    <name type="scientific">Podarcis muralis</name>
    <name type="common">Wall lizard</name>
    <name type="synonym">Lacerta muralis</name>
    <dbReference type="NCBI Taxonomy" id="64176"/>
    <lineage>
        <taxon>Eukaryota</taxon>
        <taxon>Metazoa</taxon>
        <taxon>Chordata</taxon>
        <taxon>Craniata</taxon>
        <taxon>Vertebrata</taxon>
        <taxon>Euteleostomi</taxon>
        <taxon>Lepidosauria</taxon>
        <taxon>Squamata</taxon>
        <taxon>Bifurcata</taxon>
        <taxon>Unidentata</taxon>
        <taxon>Episquamata</taxon>
        <taxon>Laterata</taxon>
        <taxon>Lacertibaenia</taxon>
        <taxon>Lacertidae</taxon>
        <taxon>Podarcis</taxon>
    </lineage>
</organism>
<dbReference type="FunFam" id="3.30.160.60:FF:000898">
    <property type="entry name" value="zinc finger RNA-binding protein 2"/>
    <property type="match status" value="1"/>
</dbReference>
<dbReference type="InterPro" id="IPR036236">
    <property type="entry name" value="Znf_C2H2_sf"/>
</dbReference>
<feature type="compositionally biased region" description="Low complexity" evidence="1">
    <location>
        <begin position="208"/>
        <end position="225"/>
    </location>
</feature>
<dbReference type="Ensembl" id="ENSPMRT00000037630.1">
    <property type="protein sequence ID" value="ENSPMRP00000035498.1"/>
    <property type="gene ID" value="ENSPMRG00000022952.1"/>
</dbReference>
<name>A0A670KDN5_PODMU</name>
<dbReference type="InterPro" id="IPR049401">
    <property type="entry name" value="DZF_dom_N"/>
</dbReference>
<feature type="region of interest" description="Disordered" evidence="1">
    <location>
        <begin position="1"/>
        <end position="23"/>
    </location>
</feature>
<dbReference type="FunFam" id="1.10.1410.40:FF:000001">
    <property type="entry name" value="interleukin enhancer-binding factor 3 isoform X1"/>
    <property type="match status" value="1"/>
</dbReference>
<feature type="region of interest" description="Disordered" evidence="1">
    <location>
        <begin position="388"/>
        <end position="426"/>
    </location>
</feature>
<dbReference type="SMART" id="SM00451">
    <property type="entry name" value="ZnF_U1"/>
    <property type="match status" value="3"/>
</dbReference>
<dbReference type="InterPro" id="IPR049402">
    <property type="entry name" value="DZF_dom_C"/>
</dbReference>
<evidence type="ECO:0000256" key="1">
    <source>
        <dbReference type="SAM" id="MobiDB-lite"/>
    </source>
</evidence>
<sequence length="937" mass="102540">CLARPPRSPPRPPPRSPSGDAKMAASNYYGFAAGAGAPYSAQPAPAYCHPATAASYTVQQSPAIEHAVAPAYTPAIQAARSVASAAYGGYQPPSTQDYGYGTRQPEPTPQPTVTQNYQVAANQYPHIGGVGLTQGRQLAALQMLLDSRPLGAEMAVACPCFARPASTGGLLSPGSNYSNYEATAYAAASASYYQHPQPPPPQPLDGGSSNSTSSSYSKKPQYPSKPLKPKGPPKQPQLHYCEICKISCAGPQTYREHLEGQKHKKKEAALKTGSQAGGSGLRGVQTQLHCELCDVSCTGADAYVAHIRGAKHQKVLKLHTKLGKPIPSVEPLMLSVSVSPANGSASKPALHPPVSTTASMLAKQAVGTANSAPSQDLSTSMAVLSGAGKAQVTSEKQEGAEGASPKAARPADESPPSSSGDGLRDLLDVQPVGHDYVEEVHNDKGKMVRFHCKLCECSFNDPNSKDMHLKGRRHRLQYKKKVNPDLPVEIKPSNRAQKLHEEKLKKQQLRSLGKRRREEEQRWHLEMRRYEEEMYWRRVEEEQLYWEEQQRRHLAADWPPPPLMGRPGVPVPPLLVESKLISAPDSSCPFYLPQPPRRPDSSDDRHIMTKHSSIYPTEDELQAIQKVVSHSERALRLVSDWLTEQETEKEEGSKEKGKADDPPRLLKGVMRVGVLAKGLLLRGDRNVRLILLSAQKPTLALLQSITEQLPQQLEVTSDSYEVLSNSEEANIVIASCREPQMQVTVSLTSPLMREEGVCQITPGRVFDNMDPRWRCCFSLSTKARANGLQSCVIIIRVLRDLCQRVPTWGALPDWAMELLVERALSSATGPLGPGEAMRRVLECLATGMLLADGPGLQDPCEKEPVDALQSMARQQREDVTASSQHALRMLAFRQIHKVLGMEPLPLLKNRKRRRDIEEETEGEGKKDKKEGEEEGGA</sequence>
<dbReference type="SMART" id="SM00355">
    <property type="entry name" value="ZnF_C2H2"/>
    <property type="match status" value="3"/>
</dbReference>
<dbReference type="Proteomes" id="UP000472272">
    <property type="component" value="Chromosome 18"/>
</dbReference>
<feature type="region of interest" description="Disordered" evidence="1">
    <location>
        <begin position="191"/>
        <end position="234"/>
    </location>
</feature>
<dbReference type="GO" id="GO:0003727">
    <property type="term" value="F:single-stranded RNA binding"/>
    <property type="evidence" value="ECO:0007669"/>
    <property type="project" value="TreeGrafter"/>
</dbReference>
<dbReference type="InterPro" id="IPR006561">
    <property type="entry name" value="DZF_dom"/>
</dbReference>
<evidence type="ECO:0000313" key="4">
    <source>
        <dbReference type="Proteomes" id="UP000472272"/>
    </source>
</evidence>
<reference evidence="3" key="3">
    <citation type="submission" date="2025-09" db="UniProtKB">
        <authorList>
            <consortium name="Ensembl"/>
        </authorList>
    </citation>
    <scope>IDENTIFICATION</scope>
</reference>
<dbReference type="Gene3D" id="1.10.1410.40">
    <property type="match status" value="1"/>
</dbReference>
<dbReference type="InterPro" id="IPR013087">
    <property type="entry name" value="Znf_C2H2_type"/>
</dbReference>
<dbReference type="Gene3D" id="3.30.460.10">
    <property type="entry name" value="Beta Polymerase, domain 2"/>
    <property type="match status" value="1"/>
</dbReference>
<dbReference type="FunFam" id="3.30.460.10:FF:000010">
    <property type="entry name" value="Zinc finger RNA-binding protein 2"/>
    <property type="match status" value="1"/>
</dbReference>
<dbReference type="InterPro" id="IPR043519">
    <property type="entry name" value="NT_sf"/>
</dbReference>
<dbReference type="InterPro" id="IPR003604">
    <property type="entry name" value="Matrin/U1-like-C_Znf_C2H2"/>
</dbReference>
<dbReference type="SMART" id="SM00572">
    <property type="entry name" value="DZF"/>
    <property type="match status" value="1"/>
</dbReference>
<feature type="region of interest" description="Disordered" evidence="1">
    <location>
        <begin position="904"/>
        <end position="937"/>
    </location>
</feature>
<dbReference type="OMA" id="SCQEPRM"/>
<dbReference type="PROSITE" id="PS51703">
    <property type="entry name" value="DZF"/>
    <property type="match status" value="1"/>
</dbReference>